<dbReference type="SUPFAM" id="SSF53697">
    <property type="entry name" value="SIS domain"/>
    <property type="match status" value="1"/>
</dbReference>
<dbReference type="InterPro" id="IPR046342">
    <property type="entry name" value="CBS_dom_sf"/>
</dbReference>
<dbReference type="STRING" id="474950.SAMN05421771_2592"/>
<keyword evidence="8" id="KW-0413">Isomerase</keyword>
<dbReference type="InterPro" id="IPR035474">
    <property type="entry name" value="SIS_Kpsf"/>
</dbReference>
<reference evidence="8 9" key="1">
    <citation type="submission" date="2016-10" db="EMBL/GenBank/DDBJ databases">
        <authorList>
            <person name="de Groot N.N."/>
        </authorList>
    </citation>
    <scope>NUCLEOTIDE SEQUENCE [LARGE SCALE GENOMIC DNA]</scope>
    <source>
        <strain evidence="8 9">DSM 21001</strain>
    </source>
</reference>
<dbReference type="PROSITE" id="PS51464">
    <property type="entry name" value="SIS"/>
    <property type="match status" value="1"/>
</dbReference>
<feature type="domain" description="SIS" evidence="7">
    <location>
        <begin position="80"/>
        <end position="230"/>
    </location>
</feature>
<dbReference type="Gene3D" id="3.10.580.10">
    <property type="entry name" value="CBS-domain"/>
    <property type="match status" value="1"/>
</dbReference>
<dbReference type="GO" id="GO:0016853">
    <property type="term" value="F:isomerase activity"/>
    <property type="evidence" value="ECO:0007669"/>
    <property type="project" value="UniProtKB-KW"/>
</dbReference>
<comment type="similarity">
    <text evidence="1">Belongs to the SIS family. GutQ/KpsF subfamily.</text>
</comment>
<dbReference type="InterPro" id="IPR001347">
    <property type="entry name" value="SIS_dom"/>
</dbReference>
<dbReference type="EMBL" id="FOZL01000001">
    <property type="protein sequence ID" value="SFS14754.1"/>
    <property type="molecule type" value="Genomic_DNA"/>
</dbReference>
<dbReference type="GO" id="GO:0005975">
    <property type="term" value="P:carbohydrate metabolic process"/>
    <property type="evidence" value="ECO:0007669"/>
    <property type="project" value="InterPro"/>
</dbReference>
<dbReference type="Gene3D" id="3.40.50.10490">
    <property type="entry name" value="Glucose-6-phosphate isomerase like protein, domain 1"/>
    <property type="match status" value="1"/>
</dbReference>
<dbReference type="CDD" id="cd04604">
    <property type="entry name" value="CBS_pair_SIS_assoc"/>
    <property type="match status" value="1"/>
</dbReference>
<dbReference type="RefSeq" id="WP_245781855.1">
    <property type="nucleotide sequence ID" value="NZ_FOZL01000001.1"/>
</dbReference>
<evidence type="ECO:0000313" key="8">
    <source>
        <dbReference type="EMBL" id="SFS14754.1"/>
    </source>
</evidence>
<dbReference type="Pfam" id="PF01380">
    <property type="entry name" value="SIS"/>
    <property type="match status" value="1"/>
</dbReference>
<dbReference type="InterPro" id="IPR000644">
    <property type="entry name" value="CBS_dom"/>
</dbReference>
<evidence type="ECO:0000259" key="6">
    <source>
        <dbReference type="PROSITE" id="PS51371"/>
    </source>
</evidence>
<feature type="domain" description="CBS" evidence="6">
    <location>
        <begin position="330"/>
        <end position="384"/>
    </location>
</feature>
<evidence type="ECO:0000256" key="4">
    <source>
        <dbReference type="PROSITE-ProRule" id="PRU00703"/>
    </source>
</evidence>
<accession>A0A1I6MGD8</accession>
<dbReference type="Pfam" id="PF00571">
    <property type="entry name" value="CBS"/>
    <property type="match status" value="2"/>
</dbReference>
<organism evidence="8 9">
    <name type="scientific">Granulicella pectinivorans</name>
    <dbReference type="NCBI Taxonomy" id="474950"/>
    <lineage>
        <taxon>Bacteria</taxon>
        <taxon>Pseudomonadati</taxon>
        <taxon>Acidobacteriota</taxon>
        <taxon>Terriglobia</taxon>
        <taxon>Terriglobales</taxon>
        <taxon>Acidobacteriaceae</taxon>
        <taxon>Granulicella</taxon>
    </lineage>
</organism>
<keyword evidence="3 4" id="KW-0129">CBS domain</keyword>
<feature type="domain" description="CBS" evidence="6">
    <location>
        <begin position="259"/>
        <end position="321"/>
    </location>
</feature>
<evidence type="ECO:0000259" key="7">
    <source>
        <dbReference type="PROSITE" id="PS51464"/>
    </source>
</evidence>
<dbReference type="PANTHER" id="PTHR42745">
    <property type="match status" value="1"/>
</dbReference>
<feature type="region of interest" description="Disordered" evidence="5">
    <location>
        <begin position="1"/>
        <end position="21"/>
    </location>
</feature>
<dbReference type="PROSITE" id="PS51371">
    <property type="entry name" value="CBS"/>
    <property type="match status" value="2"/>
</dbReference>
<protein>
    <submittedName>
        <fullName evidence="8">Arabinose-5-phosphate isomerase</fullName>
    </submittedName>
</protein>
<dbReference type="InterPro" id="IPR050986">
    <property type="entry name" value="GutQ/KpsF_isomerases"/>
</dbReference>
<evidence type="ECO:0000256" key="2">
    <source>
        <dbReference type="ARBA" id="ARBA00022737"/>
    </source>
</evidence>
<keyword evidence="2" id="KW-0677">Repeat</keyword>
<dbReference type="InterPro" id="IPR004800">
    <property type="entry name" value="KdsD/KpsF-type"/>
</dbReference>
<dbReference type="PANTHER" id="PTHR42745:SF1">
    <property type="entry name" value="ARABINOSE 5-PHOSPHATE ISOMERASE KDSD"/>
    <property type="match status" value="1"/>
</dbReference>
<dbReference type="AlphaFoldDB" id="A0A1I6MGD8"/>
<dbReference type="CDD" id="cd05014">
    <property type="entry name" value="SIS_Kpsf"/>
    <property type="match status" value="1"/>
</dbReference>
<proteinExistence type="inferred from homology"/>
<sequence>MTTHIKPVNRTPAVRPYSHNPGGPVPYPVPLAPSFAPIGESGLVDPEMDERPLLSRSPLRTLDIEIAGLQSLRRALEGVLGERLAQAVEMTVLLSGRLHVTGIGKSGHIARKLAAMLTSTGTPAHFLHPTEASHGDLGALRTGDMLLALSWSGDTPELAALTEYARKRQIPIVAMTAFPRSPLALAANVILKLPLAIEACPDNLTPSTSTTMQLALSDAFALAVLEARGLEEGEYPASFRALHPGGNLGARLTPAHALMHTGERLPLVRPDTSLSAAIVEMTSKGFGVTGVLSRTGSLVGVVTDGDLRRAFAKTTLRSLDTMSQPVEQIMTPEPWTIDADALAPDILHAMNKRRVTSVFVLPMQERDTTPIGIVHIHDLLRIGL</sequence>
<name>A0A1I6MGD8_9BACT</name>
<gene>
    <name evidence="8" type="ORF">SAMN05421771_2592</name>
</gene>
<evidence type="ECO:0000256" key="1">
    <source>
        <dbReference type="ARBA" id="ARBA00008165"/>
    </source>
</evidence>
<evidence type="ECO:0000256" key="3">
    <source>
        <dbReference type="ARBA" id="ARBA00023122"/>
    </source>
</evidence>
<dbReference type="GO" id="GO:0097367">
    <property type="term" value="F:carbohydrate derivative binding"/>
    <property type="evidence" value="ECO:0007669"/>
    <property type="project" value="InterPro"/>
</dbReference>
<evidence type="ECO:0000313" key="9">
    <source>
        <dbReference type="Proteomes" id="UP000199024"/>
    </source>
</evidence>
<keyword evidence="9" id="KW-1185">Reference proteome</keyword>
<dbReference type="InterPro" id="IPR046348">
    <property type="entry name" value="SIS_dom_sf"/>
</dbReference>
<evidence type="ECO:0000256" key="5">
    <source>
        <dbReference type="SAM" id="MobiDB-lite"/>
    </source>
</evidence>
<dbReference type="Proteomes" id="UP000199024">
    <property type="component" value="Unassembled WGS sequence"/>
</dbReference>
<dbReference type="NCBIfam" id="TIGR00393">
    <property type="entry name" value="kpsF"/>
    <property type="match status" value="1"/>
</dbReference>
<dbReference type="GO" id="GO:1901135">
    <property type="term" value="P:carbohydrate derivative metabolic process"/>
    <property type="evidence" value="ECO:0007669"/>
    <property type="project" value="InterPro"/>
</dbReference>